<keyword evidence="1" id="KW-0677">Repeat</keyword>
<keyword evidence="3" id="KW-0732">Signal</keyword>
<accession>A0ABY8TQ31</accession>
<protein>
    <recommendedName>
        <fullName evidence="8">TOG domain-containing protein</fullName>
    </recommendedName>
</protein>
<keyword evidence="7" id="KW-1185">Reference proteome</keyword>
<dbReference type="InterPro" id="IPR052623">
    <property type="entry name" value="DAAF5"/>
</dbReference>
<gene>
    <name evidence="6" type="ORF">OEZ85_011306</name>
</gene>
<proteinExistence type="predicted"/>
<dbReference type="InterPro" id="IPR000357">
    <property type="entry name" value="HEAT"/>
</dbReference>
<dbReference type="EMBL" id="CP126209">
    <property type="protein sequence ID" value="WIA11175.1"/>
    <property type="molecule type" value="Genomic_DNA"/>
</dbReference>
<dbReference type="Pfam" id="PF02985">
    <property type="entry name" value="HEAT"/>
    <property type="match status" value="1"/>
</dbReference>
<evidence type="ECO:0000256" key="1">
    <source>
        <dbReference type="ARBA" id="ARBA00022737"/>
    </source>
</evidence>
<dbReference type="InterPro" id="IPR057978">
    <property type="entry name" value="TPR_DAAF5"/>
</dbReference>
<evidence type="ECO:0000259" key="4">
    <source>
        <dbReference type="Pfam" id="PF24573"/>
    </source>
</evidence>
<dbReference type="Pfam" id="PF24573">
    <property type="entry name" value="HEAT_DAAF5"/>
    <property type="match status" value="1"/>
</dbReference>
<evidence type="ECO:0000256" key="2">
    <source>
        <dbReference type="PROSITE-ProRule" id="PRU00103"/>
    </source>
</evidence>
<dbReference type="PANTHER" id="PTHR16216:SF2">
    <property type="entry name" value="DYNEIN AXONEMAL ASSEMBLY FACTOR 5"/>
    <property type="match status" value="1"/>
</dbReference>
<dbReference type="PANTHER" id="PTHR16216">
    <property type="entry name" value="DYNEIN ASSEMBLY FACTOR 5, AXONEMAL"/>
    <property type="match status" value="1"/>
</dbReference>
<dbReference type="InterPro" id="IPR056497">
    <property type="entry name" value="HEAT_DAAF5"/>
</dbReference>
<evidence type="ECO:0000313" key="7">
    <source>
        <dbReference type="Proteomes" id="UP001244341"/>
    </source>
</evidence>
<dbReference type="Proteomes" id="UP001244341">
    <property type="component" value="Chromosome 2b"/>
</dbReference>
<dbReference type="InterPro" id="IPR011989">
    <property type="entry name" value="ARM-like"/>
</dbReference>
<evidence type="ECO:0000256" key="3">
    <source>
        <dbReference type="SAM" id="SignalP"/>
    </source>
</evidence>
<dbReference type="InterPro" id="IPR016024">
    <property type="entry name" value="ARM-type_fold"/>
</dbReference>
<dbReference type="Pfam" id="PF25757">
    <property type="entry name" value="TPR_DNAAF5"/>
    <property type="match status" value="1"/>
</dbReference>
<feature type="domain" description="Dynein axonemal assembly factor 5 TPR repeats" evidence="5">
    <location>
        <begin position="5"/>
        <end position="169"/>
    </location>
</feature>
<evidence type="ECO:0000313" key="6">
    <source>
        <dbReference type="EMBL" id="WIA11175.1"/>
    </source>
</evidence>
<evidence type="ECO:0008006" key="8">
    <source>
        <dbReference type="Google" id="ProtNLM"/>
    </source>
</evidence>
<evidence type="ECO:0000259" key="5">
    <source>
        <dbReference type="Pfam" id="PF25757"/>
    </source>
</evidence>
<feature type="repeat" description="HEAT" evidence="2">
    <location>
        <begin position="429"/>
        <end position="467"/>
    </location>
</feature>
<organism evidence="6 7">
    <name type="scientific">Tetradesmus obliquus</name>
    <name type="common">Green alga</name>
    <name type="synonym">Acutodesmus obliquus</name>
    <dbReference type="NCBI Taxonomy" id="3088"/>
    <lineage>
        <taxon>Eukaryota</taxon>
        <taxon>Viridiplantae</taxon>
        <taxon>Chlorophyta</taxon>
        <taxon>core chlorophytes</taxon>
        <taxon>Chlorophyceae</taxon>
        <taxon>CS clade</taxon>
        <taxon>Sphaeropleales</taxon>
        <taxon>Scenedesmaceae</taxon>
        <taxon>Tetradesmus</taxon>
    </lineage>
</organism>
<dbReference type="InterPro" id="IPR021133">
    <property type="entry name" value="HEAT_type_2"/>
</dbReference>
<sequence length="533" mass="55874">MMQALLAGPLLPPLVLLLSDPLERCRLTALQLLLEAAPLLSDPGALLPGLLPQMVVRMGQLPLQEPAEEVRLAGLQLLEALISKAATSALTPAVEELSLLLARGCEDAFPDAKKAAAAALVALAGRLPAGALEGQAERLLQALLPGLAHQHSKVRLAILSGLQALVLSGIPAGILQTQLSPAVKPLTSLHTCLVLAGPAATPHLQQLLAALTAAMTEEEPEIVTTLASCCRAVGAFVPCNAWLPLLVDALSDSKADSWSAGSANLRGFMSLMRTAEGPCLAALLPQIAQVLQPILADADRDASLRLSLLRLLDSLMEQPGTAGAFSGSNAALVLAALLMPPLVWRAGKAAAAVRFSAITALATFLTAQLAPPEVLLAAVQQQGGGLLPLLAQCLDEDWYSDVRHTACYVERLLLQQVGQRLSDEQRRAIYPELLKRLDDSSNKVRIAVCAALVDFVRSAGSSYCETNSGYLAAGVVLHMDDGDQEVAEAACQVLEALAATQPAVAAAEVKRVQGRFRARHYCDRVLAAAQAAP</sequence>
<reference evidence="6 7" key="1">
    <citation type="submission" date="2023-05" db="EMBL/GenBank/DDBJ databases">
        <title>A 100% complete, gapless, phased diploid assembly of the Scenedesmus obliquus UTEX 3031 genome.</title>
        <authorList>
            <person name="Biondi T.C."/>
            <person name="Hanschen E.R."/>
            <person name="Kwon T."/>
            <person name="Eng W."/>
            <person name="Kruse C.P.S."/>
            <person name="Koehler S.I."/>
            <person name="Kunde Y."/>
            <person name="Gleasner C.D."/>
            <person name="You Mak K.T."/>
            <person name="Polle J."/>
            <person name="Hovde B.T."/>
            <person name="Starkenburg S.R."/>
        </authorList>
    </citation>
    <scope>NUCLEOTIDE SEQUENCE [LARGE SCALE GENOMIC DNA]</scope>
    <source>
        <strain evidence="6 7">DOE0152z</strain>
    </source>
</reference>
<name>A0ABY8TQ31_TETOB</name>
<dbReference type="SUPFAM" id="SSF48371">
    <property type="entry name" value="ARM repeat"/>
    <property type="match status" value="1"/>
</dbReference>
<feature type="chain" id="PRO_5045819547" description="TOG domain-containing protein" evidence="3">
    <location>
        <begin position="18"/>
        <end position="533"/>
    </location>
</feature>
<dbReference type="Gene3D" id="1.25.10.10">
    <property type="entry name" value="Leucine-rich Repeat Variant"/>
    <property type="match status" value="3"/>
</dbReference>
<dbReference type="PROSITE" id="PS50077">
    <property type="entry name" value="HEAT_REPEAT"/>
    <property type="match status" value="1"/>
</dbReference>
<feature type="signal peptide" evidence="3">
    <location>
        <begin position="1"/>
        <end position="17"/>
    </location>
</feature>
<feature type="domain" description="Dynein axonemal assembly factor 5 HEAT-repeat" evidence="4">
    <location>
        <begin position="181"/>
        <end position="318"/>
    </location>
</feature>